<evidence type="ECO:0000313" key="3">
    <source>
        <dbReference type="Proteomes" id="UP000285523"/>
    </source>
</evidence>
<accession>A0A418VK75</accession>
<gene>
    <name evidence="2" type="ORF">D4Q52_05250</name>
</gene>
<dbReference type="AlphaFoldDB" id="A0A418VK75"/>
<keyword evidence="1" id="KW-0472">Membrane</keyword>
<evidence type="ECO:0000256" key="1">
    <source>
        <dbReference type="SAM" id="Phobius"/>
    </source>
</evidence>
<dbReference type="EMBL" id="QYYD01000004">
    <property type="protein sequence ID" value="RJF76552.1"/>
    <property type="molecule type" value="Genomic_DNA"/>
</dbReference>
<reference evidence="2 3" key="1">
    <citation type="submission" date="2018-09" db="EMBL/GenBank/DDBJ databases">
        <title>Draft genome sequence of Rhodopseudomonas palustris 2.1.18.</title>
        <authorList>
            <person name="Robertson S.L."/>
            <person name="Meyer T.E."/>
            <person name="Kyndt J.A."/>
        </authorList>
    </citation>
    <scope>NUCLEOTIDE SEQUENCE [LARGE SCALE GENOMIC DNA]</scope>
    <source>
        <strain evidence="2 3">2.1.18</strain>
    </source>
</reference>
<sequence length="100" mass="10621">MAHNVSKTRKGMLARVLAAVALTGIYGLSLVGTSAAFLTATTTTADAQRGRGRGRGGGFYRGGRGRGFYRGGRGYYRGGRGWGYRGGCVFNPVYGRVICY</sequence>
<evidence type="ECO:0000313" key="2">
    <source>
        <dbReference type="EMBL" id="RJF76552.1"/>
    </source>
</evidence>
<proteinExistence type="predicted"/>
<comment type="caution">
    <text evidence="2">The sequence shown here is derived from an EMBL/GenBank/DDBJ whole genome shotgun (WGS) entry which is preliminary data.</text>
</comment>
<dbReference type="OrthoDB" id="8140468at2"/>
<keyword evidence="1" id="KW-1133">Transmembrane helix</keyword>
<keyword evidence="1" id="KW-0812">Transmembrane</keyword>
<feature type="transmembrane region" description="Helical" evidence="1">
    <location>
        <begin position="12"/>
        <end position="38"/>
    </location>
</feature>
<organism evidence="2 3">
    <name type="scientific">Rhodopseudomonas palustris</name>
    <dbReference type="NCBI Taxonomy" id="1076"/>
    <lineage>
        <taxon>Bacteria</taxon>
        <taxon>Pseudomonadati</taxon>
        <taxon>Pseudomonadota</taxon>
        <taxon>Alphaproteobacteria</taxon>
        <taxon>Hyphomicrobiales</taxon>
        <taxon>Nitrobacteraceae</taxon>
        <taxon>Rhodopseudomonas</taxon>
    </lineage>
</organism>
<dbReference type="Proteomes" id="UP000285523">
    <property type="component" value="Unassembled WGS sequence"/>
</dbReference>
<protein>
    <submittedName>
        <fullName evidence="2">Uncharacterized protein</fullName>
    </submittedName>
</protein>
<name>A0A418VK75_RHOPL</name>